<accession>A0ABP9IJE2</accession>
<protein>
    <submittedName>
        <fullName evidence="1">Uncharacterized protein</fullName>
    </submittedName>
</protein>
<dbReference type="EMBL" id="BAABKB010000002">
    <property type="protein sequence ID" value="GAA4999563.1"/>
    <property type="molecule type" value="Genomic_DNA"/>
</dbReference>
<comment type="caution">
    <text evidence="1">The sequence shown here is derived from an EMBL/GenBank/DDBJ whole genome shotgun (WGS) entry which is preliminary data.</text>
</comment>
<reference evidence="2" key="1">
    <citation type="journal article" date="2019" name="Int. J. Syst. Evol. Microbiol.">
        <title>The Global Catalogue of Microorganisms (GCM) 10K type strain sequencing project: providing services to taxonomists for standard genome sequencing and annotation.</title>
        <authorList>
            <consortium name="The Broad Institute Genomics Platform"/>
            <consortium name="The Broad Institute Genome Sequencing Center for Infectious Disease"/>
            <person name="Wu L."/>
            <person name="Ma J."/>
        </authorList>
    </citation>
    <scope>NUCLEOTIDE SEQUENCE [LARGE SCALE GENOMIC DNA]</scope>
    <source>
        <strain evidence="2">JCM 18409</strain>
    </source>
</reference>
<dbReference type="RefSeq" id="WP_345642436.1">
    <property type="nucleotide sequence ID" value="NZ_BAABKB010000002.1"/>
</dbReference>
<keyword evidence="2" id="KW-1185">Reference proteome</keyword>
<proteinExistence type="predicted"/>
<sequence>MKALFLGAVLGVLLLWPPALSLTAALAAKPVIVAFGLGLAARPAIARRLRRWTT</sequence>
<evidence type="ECO:0000313" key="1">
    <source>
        <dbReference type="EMBL" id="GAA4999563.1"/>
    </source>
</evidence>
<gene>
    <name evidence="1" type="ORF">GCM10023335_12550</name>
</gene>
<organism evidence="1 2">
    <name type="scientific">Streptomyces siamensis</name>
    <dbReference type="NCBI Taxonomy" id="1274986"/>
    <lineage>
        <taxon>Bacteria</taxon>
        <taxon>Bacillati</taxon>
        <taxon>Actinomycetota</taxon>
        <taxon>Actinomycetes</taxon>
        <taxon>Kitasatosporales</taxon>
        <taxon>Streptomycetaceae</taxon>
        <taxon>Streptomyces</taxon>
    </lineage>
</organism>
<evidence type="ECO:0000313" key="2">
    <source>
        <dbReference type="Proteomes" id="UP001501759"/>
    </source>
</evidence>
<dbReference type="Proteomes" id="UP001501759">
    <property type="component" value="Unassembled WGS sequence"/>
</dbReference>
<name>A0ABP9IJE2_9ACTN</name>